<feature type="compositionally biased region" description="Basic residues" evidence="9">
    <location>
        <begin position="1"/>
        <end position="11"/>
    </location>
</feature>
<name>A0ABT8YC02_9SPHN</name>
<dbReference type="InterPro" id="IPR002524">
    <property type="entry name" value="Cation_efflux"/>
</dbReference>
<comment type="similarity">
    <text evidence="2">Belongs to the cation diffusion facilitator (CDF) transporter (TC 2.A.4) family. SLC30A subfamily.</text>
</comment>
<evidence type="ECO:0000256" key="8">
    <source>
        <dbReference type="ARBA" id="ARBA00023136"/>
    </source>
</evidence>
<organism evidence="13 14">
    <name type="scientific">Sphingomonas natans</name>
    <dbReference type="NCBI Taxonomy" id="3063330"/>
    <lineage>
        <taxon>Bacteria</taxon>
        <taxon>Pseudomonadati</taxon>
        <taxon>Pseudomonadota</taxon>
        <taxon>Alphaproteobacteria</taxon>
        <taxon>Sphingomonadales</taxon>
        <taxon>Sphingomonadaceae</taxon>
        <taxon>Sphingomonas</taxon>
    </lineage>
</organism>
<feature type="region of interest" description="Disordered" evidence="9">
    <location>
        <begin position="1"/>
        <end position="35"/>
    </location>
</feature>
<dbReference type="InterPro" id="IPR058533">
    <property type="entry name" value="Cation_efflux_TM"/>
</dbReference>
<dbReference type="PANTHER" id="PTHR11562:SF17">
    <property type="entry name" value="RE54080P-RELATED"/>
    <property type="match status" value="1"/>
</dbReference>
<dbReference type="Proteomes" id="UP001169764">
    <property type="component" value="Unassembled WGS sequence"/>
</dbReference>
<dbReference type="InterPro" id="IPR050681">
    <property type="entry name" value="CDF/SLC30A"/>
</dbReference>
<dbReference type="InterPro" id="IPR036837">
    <property type="entry name" value="Cation_efflux_CTD_sf"/>
</dbReference>
<dbReference type="EMBL" id="JAUOTP010000008">
    <property type="protein sequence ID" value="MDO6415852.1"/>
    <property type="molecule type" value="Genomic_DNA"/>
</dbReference>
<evidence type="ECO:0000256" key="1">
    <source>
        <dbReference type="ARBA" id="ARBA00004141"/>
    </source>
</evidence>
<comment type="subcellular location">
    <subcellularLocation>
        <location evidence="1">Membrane</location>
        <topology evidence="1">Multi-pass membrane protein</topology>
    </subcellularLocation>
</comment>
<proteinExistence type="inferred from homology"/>
<evidence type="ECO:0000256" key="4">
    <source>
        <dbReference type="ARBA" id="ARBA00022692"/>
    </source>
</evidence>
<evidence type="ECO:0000256" key="7">
    <source>
        <dbReference type="ARBA" id="ARBA00023065"/>
    </source>
</evidence>
<keyword evidence="14" id="KW-1185">Reference proteome</keyword>
<feature type="transmembrane region" description="Helical" evidence="10">
    <location>
        <begin position="178"/>
        <end position="200"/>
    </location>
</feature>
<keyword evidence="7" id="KW-0406">Ion transport</keyword>
<dbReference type="NCBIfam" id="TIGR01297">
    <property type="entry name" value="CDF"/>
    <property type="match status" value="1"/>
</dbReference>
<feature type="transmembrane region" description="Helical" evidence="10">
    <location>
        <begin position="142"/>
        <end position="166"/>
    </location>
</feature>
<dbReference type="RefSeq" id="WP_303544463.1">
    <property type="nucleotide sequence ID" value="NZ_JAUOTP010000008.1"/>
</dbReference>
<evidence type="ECO:0000259" key="11">
    <source>
        <dbReference type="Pfam" id="PF01545"/>
    </source>
</evidence>
<feature type="domain" description="Cation efflux protein cytoplasmic" evidence="12">
    <location>
        <begin position="239"/>
        <end position="313"/>
    </location>
</feature>
<keyword evidence="5" id="KW-0864">Zinc transport</keyword>
<evidence type="ECO:0000256" key="5">
    <source>
        <dbReference type="ARBA" id="ARBA00022906"/>
    </source>
</evidence>
<evidence type="ECO:0000259" key="12">
    <source>
        <dbReference type="Pfam" id="PF16916"/>
    </source>
</evidence>
<dbReference type="Pfam" id="PF01545">
    <property type="entry name" value="Cation_efflux"/>
    <property type="match status" value="1"/>
</dbReference>
<evidence type="ECO:0000256" key="10">
    <source>
        <dbReference type="SAM" id="Phobius"/>
    </source>
</evidence>
<feature type="compositionally biased region" description="Basic residues" evidence="9">
    <location>
        <begin position="18"/>
        <end position="33"/>
    </location>
</feature>
<dbReference type="Gene3D" id="1.20.1510.10">
    <property type="entry name" value="Cation efflux protein transmembrane domain"/>
    <property type="match status" value="1"/>
</dbReference>
<dbReference type="InterPro" id="IPR027470">
    <property type="entry name" value="Cation_efflux_CTD"/>
</dbReference>
<sequence>MSGAHSHSHAHAHGDHGHSHHGHSHAGHSHGGHSHAPASFGRAFAIGTALNLGFVAVEAGYGIASGSMSLLADAGHNLSDVLGLGIAWTAASLGKRAPKGRYTYGLRSSSILAALVNALLLLVAIGVIAVEAVGRFFHPEPIAAGTVMIVAAIGILVNGITALLFARGGKDDINIRGAFLHMAADAAISAGVVVAGFLILKTGLVWIDPAVSLIVTAIVAFGTWGLLRDSVNMSLHAAPPGVDPAAVGAFLAAEPGVSAIHDLHVWPMSTTETALTVHLILPTGYPGDAFAAGLADRLQHKFGIDHTTIQIETDDCGGCTLHAEATA</sequence>
<feature type="transmembrane region" description="Helical" evidence="10">
    <location>
        <begin position="206"/>
        <end position="227"/>
    </location>
</feature>
<keyword evidence="5" id="KW-0862">Zinc</keyword>
<keyword evidence="4 10" id="KW-0812">Transmembrane</keyword>
<feature type="domain" description="Cation efflux protein transmembrane" evidence="11">
    <location>
        <begin position="46"/>
        <end position="232"/>
    </location>
</feature>
<dbReference type="PANTHER" id="PTHR11562">
    <property type="entry name" value="CATION EFFLUX PROTEIN/ ZINC TRANSPORTER"/>
    <property type="match status" value="1"/>
</dbReference>
<evidence type="ECO:0000256" key="2">
    <source>
        <dbReference type="ARBA" id="ARBA00008873"/>
    </source>
</evidence>
<keyword evidence="8 10" id="KW-0472">Membrane</keyword>
<keyword evidence="6 10" id="KW-1133">Transmembrane helix</keyword>
<evidence type="ECO:0000313" key="13">
    <source>
        <dbReference type="EMBL" id="MDO6415852.1"/>
    </source>
</evidence>
<accession>A0ABT8YC02</accession>
<keyword evidence="3" id="KW-0813">Transport</keyword>
<evidence type="ECO:0000256" key="6">
    <source>
        <dbReference type="ARBA" id="ARBA00022989"/>
    </source>
</evidence>
<comment type="caution">
    <text evidence="13">The sequence shown here is derived from an EMBL/GenBank/DDBJ whole genome shotgun (WGS) entry which is preliminary data.</text>
</comment>
<dbReference type="SUPFAM" id="SSF161111">
    <property type="entry name" value="Cation efflux protein transmembrane domain-like"/>
    <property type="match status" value="1"/>
</dbReference>
<dbReference type="SUPFAM" id="SSF160240">
    <property type="entry name" value="Cation efflux protein cytoplasmic domain-like"/>
    <property type="match status" value="1"/>
</dbReference>
<dbReference type="InterPro" id="IPR027469">
    <property type="entry name" value="Cation_efflux_TMD_sf"/>
</dbReference>
<protein>
    <submittedName>
        <fullName evidence="13">Cation diffusion facilitator family transporter</fullName>
    </submittedName>
</protein>
<evidence type="ECO:0000256" key="3">
    <source>
        <dbReference type="ARBA" id="ARBA00022448"/>
    </source>
</evidence>
<evidence type="ECO:0000256" key="9">
    <source>
        <dbReference type="SAM" id="MobiDB-lite"/>
    </source>
</evidence>
<evidence type="ECO:0000313" key="14">
    <source>
        <dbReference type="Proteomes" id="UP001169764"/>
    </source>
</evidence>
<dbReference type="Pfam" id="PF16916">
    <property type="entry name" value="ZT_dimer"/>
    <property type="match status" value="1"/>
</dbReference>
<gene>
    <name evidence="13" type="ORF">Q4F19_15785</name>
</gene>
<feature type="transmembrane region" description="Helical" evidence="10">
    <location>
        <begin position="111"/>
        <end position="130"/>
    </location>
</feature>
<reference evidence="13" key="1">
    <citation type="submission" date="2023-07" db="EMBL/GenBank/DDBJ databases">
        <authorList>
            <person name="Kim M."/>
        </authorList>
    </citation>
    <scope>NUCLEOTIDE SEQUENCE</scope>
    <source>
        <strain evidence="13">BIUV-7</strain>
    </source>
</reference>